<comment type="caution">
    <text evidence="5">The sequence shown here is derived from an EMBL/GenBank/DDBJ whole genome shotgun (WGS) entry which is preliminary data.</text>
</comment>
<dbReference type="RefSeq" id="WP_229725748.1">
    <property type="nucleotide sequence ID" value="NZ_BMOF01000021.1"/>
</dbReference>
<evidence type="ECO:0000256" key="3">
    <source>
        <dbReference type="SAM" id="Phobius"/>
    </source>
</evidence>
<feature type="transmembrane region" description="Helical" evidence="3">
    <location>
        <begin position="242"/>
        <end position="262"/>
    </location>
</feature>
<keyword evidence="3" id="KW-0812">Transmembrane</keyword>
<comment type="similarity">
    <text evidence="2">Belongs to the EamA transporter family.</text>
</comment>
<keyword evidence="6" id="KW-1185">Reference proteome</keyword>
<reference evidence="5" key="1">
    <citation type="journal article" date="2014" name="Int. J. Syst. Evol. Microbiol.">
        <title>Complete genome sequence of Corynebacterium casei LMG S-19264T (=DSM 44701T), isolated from a smear-ripened cheese.</title>
        <authorList>
            <consortium name="US DOE Joint Genome Institute (JGI-PGF)"/>
            <person name="Walter F."/>
            <person name="Albersmeier A."/>
            <person name="Kalinowski J."/>
            <person name="Ruckert C."/>
        </authorList>
    </citation>
    <scope>NUCLEOTIDE SEQUENCE</scope>
    <source>
        <strain evidence="5">JCM 14719</strain>
    </source>
</reference>
<name>A0A8J3BFH2_9BACI</name>
<feature type="transmembrane region" description="Helical" evidence="3">
    <location>
        <begin position="268"/>
        <end position="286"/>
    </location>
</feature>
<keyword evidence="3" id="KW-0472">Membrane</keyword>
<protein>
    <submittedName>
        <fullName evidence="5">Multidrug transporter</fullName>
    </submittedName>
</protein>
<feature type="transmembrane region" description="Helical" evidence="3">
    <location>
        <begin position="213"/>
        <end position="235"/>
    </location>
</feature>
<feature type="transmembrane region" description="Helical" evidence="3">
    <location>
        <begin position="181"/>
        <end position="201"/>
    </location>
</feature>
<feature type="transmembrane region" description="Helical" evidence="3">
    <location>
        <begin position="91"/>
        <end position="113"/>
    </location>
</feature>
<dbReference type="InterPro" id="IPR000620">
    <property type="entry name" value="EamA_dom"/>
</dbReference>
<organism evidence="5 6">
    <name type="scientific">Calditerricola satsumensis</name>
    <dbReference type="NCBI Taxonomy" id="373054"/>
    <lineage>
        <taxon>Bacteria</taxon>
        <taxon>Bacillati</taxon>
        <taxon>Bacillota</taxon>
        <taxon>Bacilli</taxon>
        <taxon>Bacillales</taxon>
        <taxon>Bacillaceae</taxon>
        <taxon>Calditerricola</taxon>
    </lineage>
</organism>
<dbReference type="SUPFAM" id="SSF103481">
    <property type="entry name" value="Multidrug resistance efflux transporter EmrE"/>
    <property type="match status" value="2"/>
</dbReference>
<keyword evidence="3" id="KW-1133">Transmembrane helix</keyword>
<evidence type="ECO:0000259" key="4">
    <source>
        <dbReference type="Pfam" id="PF00892"/>
    </source>
</evidence>
<evidence type="ECO:0000313" key="5">
    <source>
        <dbReference type="EMBL" id="GGK00110.1"/>
    </source>
</evidence>
<feature type="transmembrane region" description="Helical" evidence="3">
    <location>
        <begin position="38"/>
        <end position="55"/>
    </location>
</feature>
<gene>
    <name evidence="5" type="ORF">GCM10007043_12700</name>
</gene>
<feature type="domain" description="EamA" evidence="4">
    <location>
        <begin position="5"/>
        <end position="138"/>
    </location>
</feature>
<comment type="subcellular location">
    <subcellularLocation>
        <location evidence="1">Endomembrane system</location>
        <topology evidence="1">Multi-pass membrane protein</topology>
    </subcellularLocation>
</comment>
<evidence type="ECO:0000256" key="2">
    <source>
        <dbReference type="ARBA" id="ARBA00007362"/>
    </source>
</evidence>
<dbReference type="InterPro" id="IPR037185">
    <property type="entry name" value="EmrE-like"/>
</dbReference>
<dbReference type="AlphaFoldDB" id="A0A8J3BFH2"/>
<feature type="transmembrane region" description="Helical" evidence="3">
    <location>
        <begin position="147"/>
        <end position="169"/>
    </location>
</feature>
<reference evidence="5" key="2">
    <citation type="submission" date="2020-09" db="EMBL/GenBank/DDBJ databases">
        <authorList>
            <person name="Sun Q."/>
            <person name="Ohkuma M."/>
        </authorList>
    </citation>
    <scope>NUCLEOTIDE SEQUENCE</scope>
    <source>
        <strain evidence="5">JCM 14719</strain>
    </source>
</reference>
<accession>A0A8J3BFH2</accession>
<dbReference type="PANTHER" id="PTHR22911">
    <property type="entry name" value="ACYL-MALONYL CONDENSING ENZYME-RELATED"/>
    <property type="match status" value="1"/>
</dbReference>
<dbReference type="PANTHER" id="PTHR22911:SF137">
    <property type="entry name" value="SOLUTE CARRIER FAMILY 35 MEMBER G2-RELATED"/>
    <property type="match status" value="1"/>
</dbReference>
<evidence type="ECO:0000256" key="1">
    <source>
        <dbReference type="ARBA" id="ARBA00004127"/>
    </source>
</evidence>
<feature type="transmembrane region" description="Helical" evidence="3">
    <location>
        <begin position="125"/>
        <end position="141"/>
    </location>
</feature>
<dbReference type="Gene3D" id="1.10.3730.20">
    <property type="match status" value="1"/>
</dbReference>
<evidence type="ECO:0000313" key="6">
    <source>
        <dbReference type="Proteomes" id="UP000637720"/>
    </source>
</evidence>
<proteinExistence type="inferred from homology"/>
<feature type="domain" description="EamA" evidence="4">
    <location>
        <begin position="151"/>
        <end position="282"/>
    </location>
</feature>
<dbReference type="Pfam" id="PF00892">
    <property type="entry name" value="EamA"/>
    <property type="match status" value="2"/>
</dbReference>
<feature type="transmembrane region" description="Helical" evidence="3">
    <location>
        <begin position="67"/>
        <end position="85"/>
    </location>
</feature>
<dbReference type="Proteomes" id="UP000637720">
    <property type="component" value="Unassembled WGS sequence"/>
</dbReference>
<dbReference type="GO" id="GO:0016020">
    <property type="term" value="C:membrane"/>
    <property type="evidence" value="ECO:0007669"/>
    <property type="project" value="InterPro"/>
</dbReference>
<dbReference type="EMBL" id="BMOF01000021">
    <property type="protein sequence ID" value="GGK00110.1"/>
    <property type="molecule type" value="Genomic_DNA"/>
</dbReference>
<sequence length="306" mass="33104">MYARSVVLVFLGACSYGVLSTFVKLAYADGYDTGHVTGSQMLFGMLMLWALAWPFRRQWVRLSWREVMKIAAAGSLVGITGIFYYASLRYIPASIAIVLLFQFTWIGVLLEALTTRKAPPAMKGVSVAVLLAGTVLASGLLEGNLDRLPLLGLGLGFLSAVSYALFIYLSGRVAPTVSPWLRSPIMITGSFVATLLVYPPVFLVDGSLAERLALWGFLLALFGAVLPTLFFTYGVPHIGPGLASILGSAELPTAVLMSRFVLGEAVSLWQWLGVALILFGIGVAELKPPRWLRTRSPMPASGRDRK</sequence>